<evidence type="ECO:0000313" key="1">
    <source>
        <dbReference type="EMBL" id="MBX38127.1"/>
    </source>
</evidence>
<organism evidence="1">
    <name type="scientific">Rhizophora mucronata</name>
    <name type="common">Asiatic mangrove</name>
    <dbReference type="NCBI Taxonomy" id="61149"/>
    <lineage>
        <taxon>Eukaryota</taxon>
        <taxon>Viridiplantae</taxon>
        <taxon>Streptophyta</taxon>
        <taxon>Embryophyta</taxon>
        <taxon>Tracheophyta</taxon>
        <taxon>Spermatophyta</taxon>
        <taxon>Magnoliopsida</taxon>
        <taxon>eudicotyledons</taxon>
        <taxon>Gunneridae</taxon>
        <taxon>Pentapetalae</taxon>
        <taxon>rosids</taxon>
        <taxon>fabids</taxon>
        <taxon>Malpighiales</taxon>
        <taxon>Rhizophoraceae</taxon>
        <taxon>Rhizophora</taxon>
    </lineage>
</organism>
<protein>
    <submittedName>
        <fullName evidence="1">Uncharacterized protein</fullName>
    </submittedName>
</protein>
<reference evidence="1" key="1">
    <citation type="submission" date="2018-02" db="EMBL/GenBank/DDBJ databases">
        <title>Rhizophora mucronata_Transcriptome.</title>
        <authorList>
            <person name="Meera S.P."/>
            <person name="Sreeshan A."/>
            <person name="Augustine A."/>
        </authorList>
    </citation>
    <scope>NUCLEOTIDE SEQUENCE</scope>
    <source>
        <tissue evidence="1">Leaf</tissue>
    </source>
</reference>
<dbReference type="AlphaFoldDB" id="A0A2P2N6I4"/>
<proteinExistence type="predicted"/>
<sequence>MRCLHHCIINSWTKSMVYLLIY</sequence>
<accession>A0A2P2N6I4</accession>
<name>A0A2P2N6I4_RHIMU</name>
<dbReference type="EMBL" id="GGEC01057643">
    <property type="protein sequence ID" value="MBX38127.1"/>
    <property type="molecule type" value="Transcribed_RNA"/>
</dbReference>